<feature type="region of interest" description="Disordered" evidence="6">
    <location>
        <begin position="83"/>
        <end position="115"/>
    </location>
</feature>
<dbReference type="InterPro" id="IPR036576">
    <property type="entry name" value="WRKY_dom_sf"/>
</dbReference>
<name>A0AAV6X9S5_9LAMI</name>
<evidence type="ECO:0000256" key="5">
    <source>
        <dbReference type="ARBA" id="ARBA00023242"/>
    </source>
</evidence>
<dbReference type="GO" id="GO:0005634">
    <property type="term" value="C:nucleus"/>
    <property type="evidence" value="ECO:0007669"/>
    <property type="project" value="UniProtKB-SubCell"/>
</dbReference>
<keyword evidence="9" id="KW-1185">Reference proteome</keyword>
<dbReference type="InterPro" id="IPR003657">
    <property type="entry name" value="WRKY_dom"/>
</dbReference>
<evidence type="ECO:0000259" key="7">
    <source>
        <dbReference type="PROSITE" id="PS50811"/>
    </source>
</evidence>
<dbReference type="SMART" id="SM00774">
    <property type="entry name" value="WRKY"/>
    <property type="match status" value="1"/>
</dbReference>
<protein>
    <recommendedName>
        <fullName evidence="7">WRKY domain-containing protein</fullName>
    </recommendedName>
</protein>
<evidence type="ECO:0000313" key="9">
    <source>
        <dbReference type="Proteomes" id="UP000826271"/>
    </source>
</evidence>
<evidence type="ECO:0000256" key="4">
    <source>
        <dbReference type="ARBA" id="ARBA00023163"/>
    </source>
</evidence>
<evidence type="ECO:0000256" key="2">
    <source>
        <dbReference type="ARBA" id="ARBA00023015"/>
    </source>
</evidence>
<keyword evidence="4" id="KW-0804">Transcription</keyword>
<dbReference type="Pfam" id="PF03106">
    <property type="entry name" value="WRKY"/>
    <property type="match status" value="1"/>
</dbReference>
<accession>A0AAV6X9S5</accession>
<dbReference type="GO" id="GO:0003700">
    <property type="term" value="F:DNA-binding transcription factor activity"/>
    <property type="evidence" value="ECO:0007669"/>
    <property type="project" value="InterPro"/>
</dbReference>
<dbReference type="EMBL" id="WHWC01000009">
    <property type="protein sequence ID" value="KAG8377137.1"/>
    <property type="molecule type" value="Genomic_DNA"/>
</dbReference>
<dbReference type="SUPFAM" id="SSF118290">
    <property type="entry name" value="WRKY DNA-binding domain"/>
    <property type="match status" value="1"/>
</dbReference>
<dbReference type="InterPro" id="IPR044810">
    <property type="entry name" value="WRKY_plant"/>
</dbReference>
<feature type="domain" description="WRKY" evidence="7">
    <location>
        <begin position="129"/>
        <end position="188"/>
    </location>
</feature>
<dbReference type="Gene3D" id="2.20.25.80">
    <property type="entry name" value="WRKY domain"/>
    <property type="match status" value="1"/>
</dbReference>
<dbReference type="Proteomes" id="UP000826271">
    <property type="component" value="Unassembled WGS sequence"/>
</dbReference>
<keyword evidence="3" id="KW-0238">DNA-binding</keyword>
<organism evidence="8 9">
    <name type="scientific">Buddleja alternifolia</name>
    <dbReference type="NCBI Taxonomy" id="168488"/>
    <lineage>
        <taxon>Eukaryota</taxon>
        <taxon>Viridiplantae</taxon>
        <taxon>Streptophyta</taxon>
        <taxon>Embryophyta</taxon>
        <taxon>Tracheophyta</taxon>
        <taxon>Spermatophyta</taxon>
        <taxon>Magnoliopsida</taxon>
        <taxon>eudicotyledons</taxon>
        <taxon>Gunneridae</taxon>
        <taxon>Pentapetalae</taxon>
        <taxon>asterids</taxon>
        <taxon>lamiids</taxon>
        <taxon>Lamiales</taxon>
        <taxon>Scrophulariaceae</taxon>
        <taxon>Buddlejeae</taxon>
        <taxon>Buddleja</taxon>
    </lineage>
</organism>
<proteinExistence type="predicted"/>
<comment type="caution">
    <text evidence="8">The sequence shown here is derived from an EMBL/GenBank/DDBJ whole genome shotgun (WGS) entry which is preliminary data.</text>
</comment>
<dbReference type="PROSITE" id="PS50811">
    <property type="entry name" value="WRKY"/>
    <property type="match status" value="1"/>
</dbReference>
<evidence type="ECO:0000313" key="8">
    <source>
        <dbReference type="EMBL" id="KAG8377137.1"/>
    </source>
</evidence>
<evidence type="ECO:0000256" key="6">
    <source>
        <dbReference type="SAM" id="MobiDB-lite"/>
    </source>
</evidence>
<keyword evidence="2" id="KW-0805">Transcription regulation</keyword>
<comment type="subcellular location">
    <subcellularLocation>
        <location evidence="1">Nucleus</location>
    </subcellularLocation>
</comment>
<reference evidence="8" key="1">
    <citation type="submission" date="2019-10" db="EMBL/GenBank/DDBJ databases">
        <authorList>
            <person name="Zhang R."/>
            <person name="Pan Y."/>
            <person name="Wang J."/>
            <person name="Ma R."/>
            <person name="Yu S."/>
        </authorList>
    </citation>
    <scope>NUCLEOTIDE SEQUENCE</scope>
    <source>
        <strain evidence="8">LA-IB0</strain>
        <tissue evidence="8">Leaf</tissue>
    </source>
</reference>
<dbReference type="AlphaFoldDB" id="A0AAV6X9S5"/>
<dbReference type="PANTHER" id="PTHR31282">
    <property type="entry name" value="WRKY TRANSCRIPTION FACTOR 21-RELATED"/>
    <property type="match status" value="1"/>
</dbReference>
<sequence length="352" mass="39003">MASSSWVATAATIPADRKRVIGELTRGREIADQLRAILRETGDHDDTSTDSSVLPAQVLVGKILDSYTQSLLLLSAASGESDEVSQVPAVVNSPGRKSEDSGDSCKTPAPKDRRGCYKRRKTSETWTKETPTLFDDGLAWRKYGQKVILNAIHPRCTHKYDQRCVATKHVQKVKDDPPLFRTTYHGHHTCTNLLKSTHHHIIMDDDTTQDSNSTIWNFQSRQQQPPDINYNKKANTPAGLVININPATTIAVIKQENNLMEEQQHDHIIRSSSSSISAHESAGAGDYYISAHDHDQLPSTFDHVAAAFSSGSDHGDAISSDLYSCTASTHSRTMDMEHLMVDSVNFDDFLQF</sequence>
<dbReference type="GO" id="GO:0043565">
    <property type="term" value="F:sequence-specific DNA binding"/>
    <property type="evidence" value="ECO:0007669"/>
    <property type="project" value="InterPro"/>
</dbReference>
<gene>
    <name evidence="8" type="ORF">BUALT_Bualt09G0137100</name>
</gene>
<keyword evidence="5" id="KW-0539">Nucleus</keyword>
<evidence type="ECO:0000256" key="1">
    <source>
        <dbReference type="ARBA" id="ARBA00004123"/>
    </source>
</evidence>
<evidence type="ECO:0000256" key="3">
    <source>
        <dbReference type="ARBA" id="ARBA00023125"/>
    </source>
</evidence>